<accession>A0A097P106</accession>
<feature type="compositionally biased region" description="Basic residues" evidence="1">
    <location>
        <begin position="328"/>
        <end position="350"/>
    </location>
</feature>
<feature type="region of interest" description="Disordered" evidence="1">
    <location>
        <begin position="191"/>
        <end position="350"/>
    </location>
</feature>
<dbReference type="EMBL" id="KM217574">
    <property type="protein sequence ID" value="AIU36817.1"/>
    <property type="molecule type" value="Genomic_DNA"/>
</dbReference>
<reference evidence="2" key="1">
    <citation type="journal article" date="2014" name="Proc. Natl. Acad. Sci. U.S.A.">
        <title>Baculovirus resistance in codling moth is virus isolate-dependent and the consequence of a mutation in viral gene pe38.</title>
        <authorList>
            <person name="Gebhardt M.M."/>
            <person name="Eberle K.E."/>
            <person name="Radtke P."/>
            <person name="Jehle J.A."/>
        </authorList>
    </citation>
    <scope>NUCLEOTIDE SEQUENCE</scope>
    <source>
        <strain evidence="2">CpGV-I07</strain>
    </source>
</reference>
<organism evidence="2">
    <name type="scientific">Cydia pomonella granulosis virus</name>
    <name type="common">CpGV</name>
    <name type="synonym">Cydia pomonella granulovirus</name>
    <dbReference type="NCBI Taxonomy" id="28289"/>
    <lineage>
        <taxon>Viruses</taxon>
        <taxon>Viruses incertae sedis</taxon>
        <taxon>Naldaviricetes</taxon>
        <taxon>Lefavirales</taxon>
        <taxon>Baculoviridae</taxon>
        <taxon>Betabaculovirus</taxon>
        <taxon>Betabaculovirus cypomonellae</taxon>
    </lineage>
</organism>
<sequence length="456" mass="53079">MTSRRVMEDNLDTVHKYIEEHHFACREDLVNTDHHFLYKLINVFKFHNLKDYVKCTRTLRELLEAVSRLQYRYSEERLTITHSPRASLITRKRHTDSSILNEQAITFLENWGETYKRFKPTPETFIAPPSPPPPEPTYEPSYNPDDYCPAGVMDASCYDFSRALDPADIPPMPTPIHITFPSTPLAPLQRCISPMSPCRSRSASPLQFPEPNHERTPSSTPQLQSRSQSPATPINQRIKQLTTPPRLEPNRRRAEYESMRRSTSSLRRSTPSLRRPTSTPRSLSASSADTNQSRSRSAVRDPSSDSEDCDDEEEEKKQDSDNEDKKTTTKKSKSPANKRTRRSTTRRIRRRAVVLLRDRRYKLKITCKWGTLSYLRNKHKDDKFALTMVEKDDNNINPAELKRNWDKVRTKIVKKFKRTKKESARSLECDTKDYREIIKLIEGSFEEHGFCTTDKL</sequence>
<proteinExistence type="predicted"/>
<organismHost>
    <name type="scientific">Cydia pomonella</name>
    <name type="common">Codling moth</name>
    <dbReference type="NCBI Taxonomy" id="82600"/>
</organismHost>
<feature type="compositionally biased region" description="Low complexity" evidence="1">
    <location>
        <begin position="261"/>
        <end position="288"/>
    </location>
</feature>
<evidence type="ECO:0000256" key="1">
    <source>
        <dbReference type="SAM" id="MobiDB-lite"/>
    </source>
</evidence>
<feature type="compositionally biased region" description="Polar residues" evidence="1">
    <location>
        <begin position="217"/>
        <end position="243"/>
    </location>
</feature>
<name>A0A097P106_GVCP</name>
<protein>
    <submittedName>
        <fullName evidence="2">ORF28/29</fullName>
    </submittedName>
</protein>
<feature type="compositionally biased region" description="Acidic residues" evidence="1">
    <location>
        <begin position="304"/>
        <end position="314"/>
    </location>
</feature>
<evidence type="ECO:0000313" key="2">
    <source>
        <dbReference type="EMBL" id="AIU36817.1"/>
    </source>
</evidence>
<feature type="compositionally biased region" description="Basic and acidic residues" evidence="1">
    <location>
        <begin position="315"/>
        <end position="327"/>
    </location>
</feature>
<reference evidence="2" key="2">
    <citation type="submission" date="2014-07" db="EMBL/GenBank/DDBJ databases">
        <title>Comparative genomics of CpGV: Evolution of a crop protection agent.</title>
        <authorList>
            <person name="Radtke P.C."/>
            <person name="Jehle J.A."/>
        </authorList>
    </citation>
    <scope>NUCLEOTIDE SEQUENCE</scope>
    <source>
        <strain evidence="2">CpGV-I07</strain>
    </source>
</reference>
<feature type="compositionally biased region" description="Basic and acidic residues" evidence="1">
    <location>
        <begin position="248"/>
        <end position="260"/>
    </location>
</feature>
<gene>
    <name evidence="2" type="primary">29</name>
    <name evidence="2" type="synonym">orf28</name>
</gene>